<accession>A0A8D9C9J6</accession>
<dbReference type="Pfam" id="PF07866">
    <property type="entry name" value="DUF1653"/>
    <property type="match status" value="1"/>
</dbReference>
<name>A0A8D9C9J6_9VIRU</name>
<sequence>MKYPEINGTYKHYKGGKYTVISMTKHSETDEVLVIYKSIHWGSYHVRPLDMWFDEVNMEVGNTGIINETVPRFKLID</sequence>
<protein>
    <recommendedName>
        <fullName evidence="1">DUF1653 domain-containing protein</fullName>
    </recommendedName>
</protein>
<organism evidence="2">
    <name type="scientific">uncultured marine phage</name>
    <dbReference type="NCBI Taxonomy" id="707152"/>
    <lineage>
        <taxon>Viruses</taxon>
        <taxon>environmental samples</taxon>
    </lineage>
</organism>
<feature type="domain" description="DUF1653" evidence="1">
    <location>
        <begin position="8"/>
        <end position="74"/>
    </location>
</feature>
<dbReference type="Gene3D" id="2.30.30.320">
    <property type="entry name" value="DUF1653-like domain"/>
    <property type="match status" value="1"/>
</dbReference>
<gene>
    <name evidence="2" type="ORF">SLAVMIC_00803</name>
</gene>
<dbReference type="EMBL" id="OU342829">
    <property type="protein sequence ID" value="CAG7581360.1"/>
    <property type="molecule type" value="Genomic_DNA"/>
</dbReference>
<dbReference type="InterPro" id="IPR037135">
    <property type="entry name" value="DUF1653-like_dom_sf"/>
</dbReference>
<dbReference type="InterPro" id="IPR023387">
    <property type="entry name" value="DUF1653-like_dom"/>
</dbReference>
<evidence type="ECO:0000313" key="2">
    <source>
        <dbReference type="EMBL" id="CAG7581360.1"/>
    </source>
</evidence>
<proteinExistence type="predicted"/>
<reference evidence="2" key="1">
    <citation type="submission" date="2021-06" db="EMBL/GenBank/DDBJ databases">
        <authorList>
            <person name="Gannon L."/>
            <person name="Redgwell R T."/>
            <person name="Michniewski S."/>
            <person name="Harrison D C."/>
            <person name="Millard A."/>
        </authorList>
    </citation>
    <scope>NUCLEOTIDE SEQUENCE</scope>
</reference>
<evidence type="ECO:0000259" key="1">
    <source>
        <dbReference type="Pfam" id="PF07866"/>
    </source>
</evidence>